<gene>
    <name evidence="1" type="ORF">SAMN05720606_101415</name>
</gene>
<dbReference type="STRING" id="582692.SAMN05720606_101415"/>
<dbReference type="AlphaFoldDB" id="A0A1G5BKR5"/>
<sequence length="31" mass="3545">MTLGYELNLGHRSIDTIVYPAHRLFGLIRST</sequence>
<dbReference type="EMBL" id="FMVM01000001">
    <property type="protein sequence ID" value="SCX90738.1"/>
    <property type="molecule type" value="Genomic_DNA"/>
</dbReference>
<reference evidence="2" key="1">
    <citation type="submission" date="2016-10" db="EMBL/GenBank/DDBJ databases">
        <authorList>
            <person name="Varghese N."/>
            <person name="Submissions S."/>
        </authorList>
    </citation>
    <scope>NUCLEOTIDE SEQUENCE [LARGE SCALE GENOMIC DNA]</scope>
    <source>
        <strain evidence="2">BL9</strain>
    </source>
</reference>
<name>A0A1G5BKR5_9BACL</name>
<evidence type="ECO:0000313" key="1">
    <source>
        <dbReference type="EMBL" id="SCX90738.1"/>
    </source>
</evidence>
<evidence type="ECO:0000313" key="2">
    <source>
        <dbReference type="Proteomes" id="UP000198538"/>
    </source>
</evidence>
<protein>
    <submittedName>
        <fullName evidence="1">Uncharacterized protein</fullName>
    </submittedName>
</protein>
<proteinExistence type="predicted"/>
<dbReference type="Proteomes" id="UP000198538">
    <property type="component" value="Unassembled WGS sequence"/>
</dbReference>
<organism evidence="1 2">
    <name type="scientific">Paenibacillus polysaccharolyticus</name>
    <dbReference type="NCBI Taxonomy" id="582692"/>
    <lineage>
        <taxon>Bacteria</taxon>
        <taxon>Bacillati</taxon>
        <taxon>Bacillota</taxon>
        <taxon>Bacilli</taxon>
        <taxon>Bacillales</taxon>
        <taxon>Paenibacillaceae</taxon>
        <taxon>Paenibacillus</taxon>
    </lineage>
</organism>
<accession>A0A1G5BKR5</accession>
<keyword evidence="2" id="KW-1185">Reference proteome</keyword>